<organism evidence="1 2">
    <name type="scientific">Discina gigas</name>
    <dbReference type="NCBI Taxonomy" id="1032678"/>
    <lineage>
        <taxon>Eukaryota</taxon>
        <taxon>Fungi</taxon>
        <taxon>Dikarya</taxon>
        <taxon>Ascomycota</taxon>
        <taxon>Pezizomycotina</taxon>
        <taxon>Pezizomycetes</taxon>
        <taxon>Pezizales</taxon>
        <taxon>Discinaceae</taxon>
        <taxon>Discina</taxon>
    </lineage>
</organism>
<reference evidence="1 2" key="1">
    <citation type="submission" date="2024-02" db="EMBL/GenBank/DDBJ databases">
        <title>Discinaceae phylogenomics.</title>
        <authorList>
            <person name="Dirks A.C."/>
            <person name="James T.Y."/>
        </authorList>
    </citation>
    <scope>NUCLEOTIDE SEQUENCE [LARGE SCALE GENOMIC DNA]</scope>
    <source>
        <strain evidence="1 2">ACD0624</strain>
    </source>
</reference>
<evidence type="ECO:0008006" key="3">
    <source>
        <dbReference type="Google" id="ProtNLM"/>
    </source>
</evidence>
<dbReference type="PANTHER" id="PTHR32027:SF0">
    <property type="entry name" value="CYTOSINE DEAMINASE"/>
    <property type="match status" value="1"/>
</dbReference>
<dbReference type="InterPro" id="IPR032466">
    <property type="entry name" value="Metal_Hydrolase"/>
</dbReference>
<gene>
    <name evidence="1" type="ORF">Q9L58_004602</name>
</gene>
<name>A0ABR3GKQ6_9PEZI</name>
<dbReference type="EMBL" id="JBBBZM010000050">
    <property type="protein sequence ID" value="KAL0636453.1"/>
    <property type="molecule type" value="Genomic_DNA"/>
</dbReference>
<proteinExistence type="predicted"/>
<evidence type="ECO:0000313" key="2">
    <source>
        <dbReference type="Proteomes" id="UP001447188"/>
    </source>
</evidence>
<protein>
    <recommendedName>
        <fullName evidence="3">Amidohydrolase-related domain-containing protein</fullName>
    </recommendedName>
</protein>
<dbReference type="Gene3D" id="3.20.20.140">
    <property type="entry name" value="Metal-dependent hydrolases"/>
    <property type="match status" value="1"/>
</dbReference>
<sequence length="466" mass="50939">MEAENDPPLVIHDVHFVGGEHRGAYNVTIEHGRVRCIAPSPAPDGPPVQVPGSTNINGNHGIIMPSMCHPHIHLDKPYLIHNGPSMACGRFSEALELTNFSKQDYTEQDLLERGRRLILESVQAGVTSMRAHVEVDKLVHLKCLDVGLALKKEFGPQGRGICDIQIAVFAQEPVFAGDDNGQSMRKLFFHACATEGVDVVGSTPYLESTTKLSKQNINWIVDVAMLHRKHLDLHLDYTLDVKYEPLVYHLIKTLKTRNWTSLMPSILRVTLGHCTRLSLFPAFQLKQLQAKISSRNLPIHFIGLPMSDLYMMGRGATDDPAMGGGAVPRGTIPVLDWIGNHGFNVALGVNNVGNAFTPMGGADPLAMIAGIGMVYQGGSQNDCRLLLECITTRAKDSIGALQEGDRNGTSDDGLMISVGDKADIVIVGARNRDMGIHELLVDPGYERIVIKNGNVISKRVVEMWTA</sequence>
<dbReference type="Proteomes" id="UP001447188">
    <property type="component" value="Unassembled WGS sequence"/>
</dbReference>
<accession>A0ABR3GKQ6</accession>
<dbReference type="InterPro" id="IPR052349">
    <property type="entry name" value="Metallo-hydrolase_Enzymes"/>
</dbReference>
<dbReference type="SUPFAM" id="SSF51556">
    <property type="entry name" value="Metallo-dependent hydrolases"/>
    <property type="match status" value="1"/>
</dbReference>
<evidence type="ECO:0000313" key="1">
    <source>
        <dbReference type="EMBL" id="KAL0636453.1"/>
    </source>
</evidence>
<dbReference type="PANTHER" id="PTHR32027">
    <property type="entry name" value="CYTOSINE DEAMINASE"/>
    <property type="match status" value="1"/>
</dbReference>
<keyword evidence="2" id="KW-1185">Reference proteome</keyword>
<comment type="caution">
    <text evidence="1">The sequence shown here is derived from an EMBL/GenBank/DDBJ whole genome shotgun (WGS) entry which is preliminary data.</text>
</comment>